<sequence length="38" mass="3942">MQLALGVKRTTPPRGDDGVGGIQESSDKISGVRVLSLC</sequence>
<organism evidence="2 3">
    <name type="scientific">Rothia aeria F0474</name>
    <dbReference type="NCBI Taxonomy" id="1125724"/>
    <lineage>
        <taxon>Bacteria</taxon>
        <taxon>Bacillati</taxon>
        <taxon>Actinomycetota</taxon>
        <taxon>Actinomycetes</taxon>
        <taxon>Micrococcales</taxon>
        <taxon>Micrococcaceae</taxon>
        <taxon>Rothia</taxon>
    </lineage>
</organism>
<evidence type="ECO:0000313" key="3">
    <source>
        <dbReference type="Proteomes" id="UP000004863"/>
    </source>
</evidence>
<dbReference type="Proteomes" id="UP000004863">
    <property type="component" value="Unassembled WGS sequence"/>
</dbReference>
<evidence type="ECO:0000313" key="2">
    <source>
        <dbReference type="EMBL" id="EID51903.1"/>
    </source>
</evidence>
<keyword evidence="3" id="KW-1185">Reference proteome</keyword>
<accession>I0UVK0</accession>
<evidence type="ECO:0000256" key="1">
    <source>
        <dbReference type="SAM" id="MobiDB-lite"/>
    </source>
</evidence>
<reference evidence="2" key="1">
    <citation type="submission" date="2012-03" db="EMBL/GenBank/DDBJ databases">
        <authorList>
            <person name="Durkin A.S."/>
            <person name="McCorrison J."/>
            <person name="Torralba M."/>
            <person name="Gillis M."/>
            <person name="Methe B."/>
            <person name="Sutton G."/>
            <person name="Nelson K.E."/>
        </authorList>
    </citation>
    <scope>NUCLEOTIDE SEQUENCE [LARGE SCALE GENOMIC DNA]</scope>
    <source>
        <strain evidence="2">F0474</strain>
    </source>
</reference>
<proteinExistence type="predicted"/>
<comment type="caution">
    <text evidence="2">The sequence shown here is derived from an EMBL/GenBank/DDBJ whole genome shotgun (WGS) entry which is preliminary data.</text>
</comment>
<dbReference type="AlphaFoldDB" id="I0UVK0"/>
<feature type="region of interest" description="Disordered" evidence="1">
    <location>
        <begin position="1"/>
        <end position="25"/>
    </location>
</feature>
<gene>
    <name evidence="2" type="ORF">HMPREF1324_0736</name>
</gene>
<protein>
    <submittedName>
        <fullName evidence="2">Uncharacterized protein</fullName>
    </submittedName>
</protein>
<dbReference type="EMBL" id="AJJQ01000004">
    <property type="protein sequence ID" value="EID51903.1"/>
    <property type="molecule type" value="Genomic_DNA"/>
</dbReference>
<name>I0UVK0_9MICC</name>